<evidence type="ECO:0000256" key="9">
    <source>
        <dbReference type="PROSITE-ProRule" id="PRU10086"/>
    </source>
</evidence>
<dbReference type="InterPro" id="IPR018215">
    <property type="entry name" value="ClpP_Ser_AS"/>
</dbReference>
<comment type="similarity">
    <text evidence="1 7 12">Belongs to the peptidase S14 family.</text>
</comment>
<feature type="active site" evidence="7 9">
    <location>
        <position position="118"/>
    </location>
</feature>
<keyword evidence="14" id="KW-1185">Reference proteome</keyword>
<sequence>MVVEQTNRGERSFDIYSRLLKERIIFLGTPVNDEIANLVMAQLIHLEGEDPDKDISFYINSPGGSVTSLLAIYDTMEYIKPDIQTLCMGQAASAAAVLLAAGTPGKRFALPHSRVLLHQPAGGAEGQSVDIEIQAREIQRIADMLDEILAVKSGQTVDKIKGDTDRDFIMDAEEAKEYGIVDMVIQSRRAQEAELRKA</sequence>
<dbReference type="NCBIfam" id="NF001368">
    <property type="entry name" value="PRK00277.1"/>
    <property type="match status" value="1"/>
</dbReference>
<protein>
    <recommendedName>
        <fullName evidence="7 12">ATP-dependent Clp protease proteolytic subunit</fullName>
        <ecNumber evidence="7 10">3.4.21.92</ecNumber>
    </recommendedName>
    <alternativeName>
        <fullName evidence="7">Endopeptidase Clp</fullName>
    </alternativeName>
</protein>
<dbReference type="OrthoDB" id="4350323at2"/>
<dbReference type="PRINTS" id="PR00127">
    <property type="entry name" value="CLPPROTEASEP"/>
</dbReference>
<evidence type="ECO:0000256" key="3">
    <source>
        <dbReference type="ARBA" id="ARBA00022670"/>
    </source>
</evidence>
<dbReference type="CDD" id="cd07017">
    <property type="entry name" value="S14_ClpP_2"/>
    <property type="match status" value="1"/>
</dbReference>
<keyword evidence="5 7" id="KW-0720">Serine protease</keyword>
<dbReference type="HAMAP" id="MF_00444">
    <property type="entry name" value="ClpP"/>
    <property type="match status" value="1"/>
</dbReference>
<gene>
    <name evidence="7" type="primary">clpP</name>
    <name evidence="13" type="ORF">ER308_03240</name>
</gene>
<evidence type="ECO:0000313" key="13">
    <source>
        <dbReference type="EMBL" id="QBI21885.1"/>
    </source>
</evidence>
<comment type="subcellular location">
    <subcellularLocation>
        <location evidence="7">Cytoplasm</location>
    </subcellularLocation>
</comment>
<evidence type="ECO:0000256" key="5">
    <source>
        <dbReference type="ARBA" id="ARBA00022825"/>
    </source>
</evidence>
<keyword evidence="4 7" id="KW-0378">Hydrolase</keyword>
<dbReference type="InterPro" id="IPR033135">
    <property type="entry name" value="ClpP_His_AS"/>
</dbReference>
<dbReference type="InterPro" id="IPR023562">
    <property type="entry name" value="ClpP/TepA"/>
</dbReference>
<keyword evidence="2 7" id="KW-0963">Cytoplasm</keyword>
<dbReference type="EC" id="3.4.21.92" evidence="7 10"/>
<evidence type="ECO:0000256" key="7">
    <source>
        <dbReference type="HAMAP-Rule" id="MF_00444"/>
    </source>
</evidence>
<evidence type="ECO:0000256" key="11">
    <source>
        <dbReference type="RuleBase" id="RU000550"/>
    </source>
</evidence>
<feature type="active site" evidence="8">
    <location>
        <position position="93"/>
    </location>
</feature>
<feature type="active site" description="Nucleophile" evidence="7">
    <location>
        <position position="93"/>
    </location>
</feature>
<dbReference type="GO" id="GO:0004252">
    <property type="term" value="F:serine-type endopeptidase activity"/>
    <property type="evidence" value="ECO:0007669"/>
    <property type="project" value="UniProtKB-UniRule"/>
</dbReference>
<dbReference type="Gene3D" id="3.90.226.10">
    <property type="entry name" value="2-enoyl-CoA Hydratase, Chain A, domain 1"/>
    <property type="match status" value="1"/>
</dbReference>
<dbReference type="KEGG" id="erz:ER308_03240"/>
<reference evidence="13 14" key="1">
    <citation type="submission" date="2019-01" db="EMBL/GenBank/DDBJ databases">
        <title>Egibacter rhizosphaerae EGI 80759T.</title>
        <authorList>
            <person name="Chen D.-D."/>
            <person name="Tian Y."/>
            <person name="Jiao J.-Y."/>
            <person name="Zhang X.-T."/>
            <person name="Zhang Y.-G."/>
            <person name="Zhang Y."/>
            <person name="Xiao M."/>
            <person name="Shu W.-S."/>
            <person name="Li W.-J."/>
        </authorList>
    </citation>
    <scope>NUCLEOTIDE SEQUENCE [LARGE SCALE GENOMIC DNA]</scope>
    <source>
        <strain evidence="13 14">EGI 80759</strain>
    </source>
</reference>
<dbReference type="SUPFAM" id="SSF52096">
    <property type="entry name" value="ClpP/crotonase"/>
    <property type="match status" value="1"/>
</dbReference>
<dbReference type="PANTHER" id="PTHR10381:SF26">
    <property type="entry name" value="ATP-DEPENDENT CLP PROTEASE PROTEOLYTIC SUBUNIT-LIKE-RELATED"/>
    <property type="match status" value="1"/>
</dbReference>
<name>A0A411YL10_9ACTN</name>
<dbReference type="PANTHER" id="PTHR10381">
    <property type="entry name" value="ATP-DEPENDENT CLP PROTEASE PROTEOLYTIC SUBUNIT"/>
    <property type="match status" value="1"/>
</dbReference>
<evidence type="ECO:0000256" key="1">
    <source>
        <dbReference type="ARBA" id="ARBA00007039"/>
    </source>
</evidence>
<accession>A0A411YL10</accession>
<dbReference type="RefSeq" id="WP_131156876.1">
    <property type="nucleotide sequence ID" value="NZ_CP036402.1"/>
</dbReference>
<dbReference type="InterPro" id="IPR001907">
    <property type="entry name" value="ClpP"/>
</dbReference>
<dbReference type="EMBL" id="CP036402">
    <property type="protein sequence ID" value="QBI21885.1"/>
    <property type="molecule type" value="Genomic_DNA"/>
</dbReference>
<dbReference type="InterPro" id="IPR029045">
    <property type="entry name" value="ClpP/crotonase-like_dom_sf"/>
</dbReference>
<dbReference type="GO" id="GO:0005737">
    <property type="term" value="C:cytoplasm"/>
    <property type="evidence" value="ECO:0007669"/>
    <property type="project" value="UniProtKB-SubCell"/>
</dbReference>
<keyword evidence="3 7" id="KW-0645">Protease</keyword>
<dbReference type="PROSITE" id="PS00382">
    <property type="entry name" value="CLP_PROTEASE_HIS"/>
    <property type="match status" value="1"/>
</dbReference>
<dbReference type="NCBIfam" id="NF009205">
    <property type="entry name" value="PRK12553.1"/>
    <property type="match status" value="1"/>
</dbReference>
<dbReference type="PROSITE" id="PS00381">
    <property type="entry name" value="CLP_PROTEASE_SER"/>
    <property type="match status" value="1"/>
</dbReference>
<dbReference type="AlphaFoldDB" id="A0A411YL10"/>
<evidence type="ECO:0000256" key="10">
    <source>
        <dbReference type="RuleBase" id="RU000549"/>
    </source>
</evidence>
<evidence type="ECO:0000256" key="12">
    <source>
        <dbReference type="RuleBase" id="RU003567"/>
    </source>
</evidence>
<evidence type="ECO:0000256" key="6">
    <source>
        <dbReference type="ARBA" id="ARBA00034021"/>
    </source>
</evidence>
<evidence type="ECO:0000256" key="8">
    <source>
        <dbReference type="PROSITE-ProRule" id="PRU10085"/>
    </source>
</evidence>
<comment type="function">
    <text evidence="7 11">Cleaves peptides in various proteins in a process that requires ATP hydrolysis. Has a chymotrypsin-like activity. Plays a major role in the degradation of misfolded proteins.</text>
</comment>
<evidence type="ECO:0000256" key="2">
    <source>
        <dbReference type="ARBA" id="ARBA00022490"/>
    </source>
</evidence>
<dbReference type="Proteomes" id="UP000291469">
    <property type="component" value="Chromosome"/>
</dbReference>
<organism evidence="13 14">
    <name type="scientific">Egibacter rhizosphaerae</name>
    <dbReference type="NCBI Taxonomy" id="1670831"/>
    <lineage>
        <taxon>Bacteria</taxon>
        <taxon>Bacillati</taxon>
        <taxon>Actinomycetota</taxon>
        <taxon>Nitriliruptoria</taxon>
        <taxon>Egibacterales</taxon>
        <taxon>Egibacteraceae</taxon>
        <taxon>Egibacter</taxon>
    </lineage>
</organism>
<dbReference type="GO" id="GO:0004176">
    <property type="term" value="F:ATP-dependent peptidase activity"/>
    <property type="evidence" value="ECO:0007669"/>
    <property type="project" value="InterPro"/>
</dbReference>
<dbReference type="FunFam" id="3.90.226.10:FF:000002">
    <property type="entry name" value="ATP-dependent Clp protease proteolytic subunit"/>
    <property type="match status" value="1"/>
</dbReference>
<dbReference type="GO" id="GO:0051117">
    <property type="term" value="F:ATPase binding"/>
    <property type="evidence" value="ECO:0007669"/>
    <property type="project" value="TreeGrafter"/>
</dbReference>
<evidence type="ECO:0000313" key="14">
    <source>
        <dbReference type="Proteomes" id="UP000291469"/>
    </source>
</evidence>
<dbReference type="Pfam" id="PF00574">
    <property type="entry name" value="CLP_protease"/>
    <property type="match status" value="1"/>
</dbReference>
<dbReference type="GO" id="GO:0009368">
    <property type="term" value="C:endopeptidase Clp complex"/>
    <property type="evidence" value="ECO:0007669"/>
    <property type="project" value="TreeGrafter"/>
</dbReference>
<proteinExistence type="inferred from homology"/>
<comment type="catalytic activity">
    <reaction evidence="6 7 9">
        <text>Hydrolysis of proteins to small peptides in the presence of ATP and magnesium. alpha-casein is the usual test substrate. In the absence of ATP, only oligopeptides shorter than five residues are hydrolyzed (such as succinyl-Leu-Tyr-|-NHMec, and Leu-Tyr-Leu-|-Tyr-Trp, in which cleavage of the -Tyr-|-Leu- and -Tyr-|-Trp bonds also occurs).</text>
        <dbReference type="EC" id="3.4.21.92"/>
    </reaction>
</comment>
<comment type="subunit">
    <text evidence="7">Fourteen ClpP subunits assemble into 2 heptameric rings which stack back to back to give a disk-like structure with a central cavity, resembling the structure of eukaryotic proteasomes.</text>
</comment>
<dbReference type="GO" id="GO:0006515">
    <property type="term" value="P:protein quality control for misfolded or incompletely synthesized proteins"/>
    <property type="evidence" value="ECO:0007669"/>
    <property type="project" value="TreeGrafter"/>
</dbReference>
<evidence type="ECO:0000256" key="4">
    <source>
        <dbReference type="ARBA" id="ARBA00022801"/>
    </source>
</evidence>